<feature type="domain" description="Prolyl 4-hydroxylase alpha subunit" evidence="10">
    <location>
        <begin position="87"/>
        <end position="242"/>
    </location>
</feature>
<evidence type="ECO:0000256" key="2">
    <source>
        <dbReference type="ARBA" id="ARBA00004648"/>
    </source>
</evidence>
<dbReference type="EMBL" id="AGNK02005631">
    <property type="status" value="NOT_ANNOTATED_CDS"/>
    <property type="molecule type" value="Genomic_DNA"/>
</dbReference>
<dbReference type="HOGENOM" id="CLU_1047339_0_0_1"/>
<keyword evidence="12" id="KW-1185">Reference proteome</keyword>
<comment type="subcellular location">
    <subcellularLocation>
        <location evidence="2">Endoplasmic reticulum membrane</location>
        <topology evidence="2">Single-pass type II membrane protein</topology>
    </subcellularLocation>
</comment>
<organism evidence="11 12">
    <name type="scientific">Setaria italica</name>
    <name type="common">Foxtail millet</name>
    <name type="synonym">Panicum italicum</name>
    <dbReference type="NCBI Taxonomy" id="4555"/>
    <lineage>
        <taxon>Eukaryota</taxon>
        <taxon>Viridiplantae</taxon>
        <taxon>Streptophyta</taxon>
        <taxon>Embryophyta</taxon>
        <taxon>Tracheophyta</taxon>
        <taxon>Spermatophyta</taxon>
        <taxon>Magnoliopsida</taxon>
        <taxon>Liliopsida</taxon>
        <taxon>Poales</taxon>
        <taxon>Poaceae</taxon>
        <taxon>PACMAD clade</taxon>
        <taxon>Panicoideae</taxon>
        <taxon>Panicodae</taxon>
        <taxon>Paniceae</taxon>
        <taxon>Cenchrinae</taxon>
        <taxon>Setaria</taxon>
    </lineage>
</organism>
<proteinExistence type="predicted"/>
<protein>
    <recommendedName>
        <fullName evidence="10">Prolyl 4-hydroxylase alpha subunit domain-containing protein</fullName>
    </recommendedName>
</protein>
<evidence type="ECO:0000259" key="10">
    <source>
        <dbReference type="SMART" id="SM00702"/>
    </source>
</evidence>
<feature type="transmembrane region" description="Helical" evidence="9">
    <location>
        <begin position="48"/>
        <end position="72"/>
    </location>
</feature>
<keyword evidence="7" id="KW-0408">Iron</keyword>
<evidence type="ECO:0000256" key="7">
    <source>
        <dbReference type="ARBA" id="ARBA00023004"/>
    </source>
</evidence>
<evidence type="ECO:0000256" key="6">
    <source>
        <dbReference type="ARBA" id="ARBA00023002"/>
    </source>
</evidence>
<dbReference type="PANTHER" id="PTHR10869">
    <property type="entry name" value="PROLYL 4-HYDROXYLASE ALPHA SUBUNIT"/>
    <property type="match status" value="1"/>
</dbReference>
<sequence>MPCQSRPLSVALSRHVGAWTVDNPASSSPTLHPSSSQSRGAMDFHRHLFLAAAVALLLADGFVPATAASLGAGGFDPSRVVQLSWRPRAFLHKGFLTDAECDHLIALAKDKLEKSMVADNESGKSVQSEVRTSSGMFLEKKQDEVVKRIEERISAWTFLPPENGESIQILHYQNGEKYEPHYDYFHDRNNQALGGHRIATVLMYLSNIEKGGETIFPNAEVITCHCCVTVLRMSVAVTQTFHRGSYYNPRTTPGLSVQEMDMQLNR</sequence>
<evidence type="ECO:0000256" key="5">
    <source>
        <dbReference type="ARBA" id="ARBA00022968"/>
    </source>
</evidence>
<dbReference type="AlphaFoldDB" id="K4ADT6"/>
<evidence type="ECO:0000256" key="1">
    <source>
        <dbReference type="ARBA" id="ARBA00001961"/>
    </source>
</evidence>
<name>K4ADT6_SETIT</name>
<keyword evidence="6" id="KW-0560">Oxidoreductase</keyword>
<dbReference type="SMART" id="SM00702">
    <property type="entry name" value="P4Hc"/>
    <property type="match status" value="1"/>
</dbReference>
<keyword evidence="5" id="KW-0735">Signal-anchor</keyword>
<keyword evidence="9" id="KW-0472">Membrane</keyword>
<dbReference type="GO" id="GO:0005506">
    <property type="term" value="F:iron ion binding"/>
    <property type="evidence" value="ECO:0007669"/>
    <property type="project" value="InterPro"/>
</dbReference>
<dbReference type="GO" id="GO:0004656">
    <property type="term" value="F:procollagen-proline 4-dioxygenase activity"/>
    <property type="evidence" value="ECO:0007669"/>
    <property type="project" value="UniProtKB-EC"/>
</dbReference>
<comment type="cofactor">
    <cofactor evidence="1">
        <name>L-ascorbate</name>
        <dbReference type="ChEBI" id="CHEBI:38290"/>
    </cofactor>
</comment>
<reference evidence="12" key="1">
    <citation type="journal article" date="2012" name="Nat. Biotechnol.">
        <title>Reference genome sequence of the model plant Setaria.</title>
        <authorList>
            <person name="Bennetzen J.L."/>
            <person name="Schmutz J."/>
            <person name="Wang H."/>
            <person name="Percifield R."/>
            <person name="Hawkins J."/>
            <person name="Pontaroli A.C."/>
            <person name="Estep M."/>
            <person name="Feng L."/>
            <person name="Vaughn J.N."/>
            <person name="Grimwood J."/>
            <person name="Jenkins J."/>
            <person name="Barry K."/>
            <person name="Lindquist E."/>
            <person name="Hellsten U."/>
            <person name="Deshpande S."/>
            <person name="Wang X."/>
            <person name="Wu X."/>
            <person name="Mitros T."/>
            <person name="Triplett J."/>
            <person name="Yang X."/>
            <person name="Ye C.Y."/>
            <person name="Mauro-Herrera M."/>
            <person name="Wang L."/>
            <person name="Li P."/>
            <person name="Sharma M."/>
            <person name="Sharma R."/>
            <person name="Ronald P.C."/>
            <person name="Panaud O."/>
            <person name="Kellogg E.A."/>
            <person name="Brutnell T.P."/>
            <person name="Doust A.N."/>
            <person name="Tuskan G.A."/>
            <person name="Rokhsar D."/>
            <person name="Devos K.M."/>
        </authorList>
    </citation>
    <scope>NUCLEOTIDE SEQUENCE [LARGE SCALE GENOMIC DNA]</scope>
    <source>
        <strain evidence="12">cv. Yugu1</strain>
    </source>
</reference>
<dbReference type="Gene3D" id="2.60.120.620">
    <property type="entry name" value="q2cbj1_9rhob like domain"/>
    <property type="match status" value="1"/>
</dbReference>
<dbReference type="ExpressionAtlas" id="K4ADT6">
    <property type="expression patterns" value="baseline"/>
</dbReference>
<keyword evidence="4" id="KW-0223">Dioxygenase</keyword>
<dbReference type="EnsemblPlants" id="KQK89175">
    <property type="protein sequence ID" value="KQK89175"/>
    <property type="gene ID" value="SETIT_036452mg"/>
</dbReference>
<dbReference type="Proteomes" id="UP000004995">
    <property type="component" value="Unassembled WGS sequence"/>
</dbReference>
<keyword evidence="9" id="KW-0812">Transmembrane</keyword>
<accession>K4ADT6</accession>
<dbReference type="Pfam" id="PF13640">
    <property type="entry name" value="2OG-FeII_Oxy_3"/>
    <property type="match status" value="1"/>
</dbReference>
<evidence type="ECO:0000313" key="12">
    <source>
        <dbReference type="Proteomes" id="UP000004995"/>
    </source>
</evidence>
<dbReference type="InterPro" id="IPR044862">
    <property type="entry name" value="Pro_4_hyd_alph_FE2OG_OXY"/>
</dbReference>
<evidence type="ECO:0000256" key="4">
    <source>
        <dbReference type="ARBA" id="ARBA00022964"/>
    </source>
</evidence>
<reference evidence="11" key="2">
    <citation type="submission" date="2018-08" db="UniProtKB">
        <authorList>
            <consortium name="EnsemblPlants"/>
        </authorList>
    </citation>
    <scope>IDENTIFICATION</scope>
    <source>
        <strain evidence="11">Yugu1</strain>
    </source>
</reference>
<dbReference type="InterPro" id="IPR006620">
    <property type="entry name" value="Pro_4_hyd_alph"/>
</dbReference>
<dbReference type="GO" id="GO:0005789">
    <property type="term" value="C:endoplasmic reticulum membrane"/>
    <property type="evidence" value="ECO:0007669"/>
    <property type="project" value="UniProtKB-SubCell"/>
</dbReference>
<dbReference type="GO" id="GO:0031418">
    <property type="term" value="F:L-ascorbic acid binding"/>
    <property type="evidence" value="ECO:0007669"/>
    <property type="project" value="InterPro"/>
</dbReference>
<evidence type="ECO:0000256" key="8">
    <source>
        <dbReference type="ARBA" id="ARBA00049169"/>
    </source>
</evidence>
<dbReference type="PANTHER" id="PTHR10869:SF238">
    <property type="entry name" value="PROLYL 4-HYDROXYLASE 6-RELATED"/>
    <property type="match status" value="1"/>
</dbReference>
<keyword evidence="3" id="KW-0479">Metal-binding</keyword>
<evidence type="ECO:0000256" key="9">
    <source>
        <dbReference type="SAM" id="Phobius"/>
    </source>
</evidence>
<keyword evidence="9" id="KW-1133">Transmembrane helix</keyword>
<evidence type="ECO:0000313" key="11">
    <source>
        <dbReference type="EnsemblPlants" id="KQK89175"/>
    </source>
</evidence>
<comment type="catalytic activity">
    <reaction evidence="8">
        <text>L-prolyl-[collagen] + 2-oxoglutarate + O2 = trans-4-hydroxy-L-prolyl-[collagen] + succinate + CO2</text>
        <dbReference type="Rhea" id="RHEA:18945"/>
        <dbReference type="Rhea" id="RHEA-COMP:11676"/>
        <dbReference type="Rhea" id="RHEA-COMP:11680"/>
        <dbReference type="ChEBI" id="CHEBI:15379"/>
        <dbReference type="ChEBI" id="CHEBI:16526"/>
        <dbReference type="ChEBI" id="CHEBI:16810"/>
        <dbReference type="ChEBI" id="CHEBI:30031"/>
        <dbReference type="ChEBI" id="CHEBI:50342"/>
        <dbReference type="ChEBI" id="CHEBI:61965"/>
        <dbReference type="EC" id="1.14.11.2"/>
    </reaction>
</comment>
<dbReference type="Gramene" id="KQK89175">
    <property type="protein sequence ID" value="KQK89175"/>
    <property type="gene ID" value="SETIT_036452mg"/>
</dbReference>
<dbReference type="InterPro" id="IPR045054">
    <property type="entry name" value="P4HA-like"/>
</dbReference>
<evidence type="ECO:0000256" key="3">
    <source>
        <dbReference type="ARBA" id="ARBA00022723"/>
    </source>
</evidence>